<dbReference type="GO" id="GO:0055085">
    <property type="term" value="P:transmembrane transport"/>
    <property type="evidence" value="ECO:0007669"/>
    <property type="project" value="InterPro"/>
</dbReference>
<keyword evidence="4 7" id="KW-0812">Transmembrane</keyword>
<gene>
    <name evidence="9" type="ORF">SAMN05428953_12167</name>
</gene>
<dbReference type="AlphaFoldDB" id="A0A1G9F3V0"/>
<keyword evidence="3" id="KW-1003">Cell membrane</keyword>
<evidence type="ECO:0000259" key="8">
    <source>
        <dbReference type="Pfam" id="PF00528"/>
    </source>
</evidence>
<evidence type="ECO:0000256" key="3">
    <source>
        <dbReference type="ARBA" id="ARBA00022475"/>
    </source>
</evidence>
<keyword evidence="5 7" id="KW-1133">Transmembrane helix</keyword>
<protein>
    <submittedName>
        <fullName evidence="9">Peptide/nickel transport system permease protein</fullName>
    </submittedName>
</protein>
<evidence type="ECO:0000256" key="7">
    <source>
        <dbReference type="SAM" id="Phobius"/>
    </source>
</evidence>
<evidence type="ECO:0000256" key="2">
    <source>
        <dbReference type="ARBA" id="ARBA00022448"/>
    </source>
</evidence>
<feature type="transmembrane region" description="Helical" evidence="7">
    <location>
        <begin position="12"/>
        <end position="36"/>
    </location>
</feature>
<accession>A0A1G9F3V0</accession>
<dbReference type="EMBL" id="FNEE01000021">
    <property type="protein sequence ID" value="SDK83092.1"/>
    <property type="molecule type" value="Genomic_DNA"/>
</dbReference>
<evidence type="ECO:0000256" key="6">
    <source>
        <dbReference type="ARBA" id="ARBA00023136"/>
    </source>
</evidence>
<evidence type="ECO:0000313" key="10">
    <source>
        <dbReference type="Proteomes" id="UP000198894"/>
    </source>
</evidence>
<keyword evidence="10" id="KW-1185">Reference proteome</keyword>
<feature type="transmembrane region" description="Helical" evidence="7">
    <location>
        <begin position="56"/>
        <end position="82"/>
    </location>
</feature>
<comment type="subcellular location">
    <subcellularLocation>
        <location evidence="1">Cell membrane</location>
        <topology evidence="1">Multi-pass membrane protein</topology>
    </subcellularLocation>
</comment>
<name>A0A1G9F3V0_9HYPH</name>
<evidence type="ECO:0000313" key="9">
    <source>
        <dbReference type="EMBL" id="SDK83092.1"/>
    </source>
</evidence>
<dbReference type="InterPro" id="IPR000515">
    <property type="entry name" value="MetI-like"/>
</dbReference>
<dbReference type="Pfam" id="PF00528">
    <property type="entry name" value="BPD_transp_1"/>
    <property type="match status" value="1"/>
</dbReference>
<feature type="domain" description="ABC transmembrane type-1" evidence="8">
    <location>
        <begin position="2"/>
        <end position="88"/>
    </location>
</feature>
<keyword evidence="6 7" id="KW-0472">Membrane</keyword>
<dbReference type="Proteomes" id="UP000198894">
    <property type="component" value="Unassembled WGS sequence"/>
</dbReference>
<evidence type="ECO:0000256" key="5">
    <source>
        <dbReference type="ARBA" id="ARBA00022989"/>
    </source>
</evidence>
<evidence type="ECO:0000256" key="1">
    <source>
        <dbReference type="ARBA" id="ARBA00004651"/>
    </source>
</evidence>
<organism evidence="9 10">
    <name type="scientific">Mesorhizobium muleiense</name>
    <dbReference type="NCBI Taxonomy" id="1004279"/>
    <lineage>
        <taxon>Bacteria</taxon>
        <taxon>Pseudomonadati</taxon>
        <taxon>Pseudomonadota</taxon>
        <taxon>Alphaproteobacteria</taxon>
        <taxon>Hyphomicrobiales</taxon>
        <taxon>Phyllobacteriaceae</taxon>
        <taxon>Mesorhizobium</taxon>
    </lineage>
</organism>
<dbReference type="PANTHER" id="PTHR43163">
    <property type="entry name" value="DIPEPTIDE TRANSPORT SYSTEM PERMEASE PROTEIN DPPB-RELATED"/>
    <property type="match status" value="1"/>
</dbReference>
<evidence type="ECO:0000256" key="4">
    <source>
        <dbReference type="ARBA" id="ARBA00022692"/>
    </source>
</evidence>
<reference evidence="10" key="1">
    <citation type="submission" date="2016-10" db="EMBL/GenBank/DDBJ databases">
        <authorList>
            <person name="Varghese N."/>
            <person name="Submissions S."/>
        </authorList>
    </citation>
    <scope>NUCLEOTIDE SEQUENCE [LARGE SCALE GENOMIC DNA]</scope>
    <source>
        <strain evidence="10">CGMCC 1.11022</strain>
    </source>
</reference>
<sequence>MLMRHAFRNAMLPVITLIALNLGYVVASAITVEAIFAWPGSGGLTVEALNARDYPVLQGVFLLLGASIVVANLVADLAYGLLDPRVRQRPAISSRPHQASIC</sequence>
<proteinExistence type="predicted"/>
<dbReference type="PANTHER" id="PTHR43163:SF9">
    <property type="entry name" value="ABC TRANSPORTER PERMEASE PROTEIN"/>
    <property type="match status" value="1"/>
</dbReference>
<dbReference type="GO" id="GO:0005886">
    <property type="term" value="C:plasma membrane"/>
    <property type="evidence" value="ECO:0007669"/>
    <property type="project" value="UniProtKB-SubCell"/>
</dbReference>
<keyword evidence="2" id="KW-0813">Transport</keyword>